<feature type="region of interest" description="Disordered" evidence="1">
    <location>
        <begin position="14"/>
        <end position="36"/>
    </location>
</feature>
<dbReference type="Proteomes" id="UP000574390">
    <property type="component" value="Unassembled WGS sequence"/>
</dbReference>
<proteinExistence type="predicted"/>
<name>A0A7J6RXN4_PEROL</name>
<feature type="non-terminal residue" evidence="2">
    <location>
        <position position="158"/>
    </location>
</feature>
<gene>
    <name evidence="2" type="ORF">FOZ62_017815</name>
</gene>
<evidence type="ECO:0000313" key="3">
    <source>
        <dbReference type="Proteomes" id="UP000574390"/>
    </source>
</evidence>
<evidence type="ECO:0000256" key="1">
    <source>
        <dbReference type="SAM" id="MobiDB-lite"/>
    </source>
</evidence>
<protein>
    <submittedName>
        <fullName evidence="2">Uncharacterized protein</fullName>
    </submittedName>
</protein>
<feature type="non-terminal residue" evidence="2">
    <location>
        <position position="1"/>
    </location>
</feature>
<dbReference type="AlphaFoldDB" id="A0A7J6RXN4"/>
<sequence length="158" mass="17135">GLSSIQSTPHLCSLLDKRTRGPPPSSSQGQTRTLSKNANTASALLRNKSTMSLHAISELELSVFDERTGHMVTTASPRTAAITGSASSAALPSMEEILGEEGGDEGEVLMRSTKETLKKMLIELEVVSNGYHQLSDDFQKLLEDYESKVAECEFFQSQ</sequence>
<dbReference type="EMBL" id="JABANM010018804">
    <property type="protein sequence ID" value="KAF4725518.1"/>
    <property type="molecule type" value="Genomic_DNA"/>
</dbReference>
<feature type="compositionally biased region" description="Polar residues" evidence="1">
    <location>
        <begin position="26"/>
        <end position="36"/>
    </location>
</feature>
<reference evidence="2 3" key="1">
    <citation type="submission" date="2020-04" db="EMBL/GenBank/DDBJ databases">
        <title>Perkinsus olseni comparative genomics.</title>
        <authorList>
            <person name="Bogema D.R."/>
        </authorList>
    </citation>
    <scope>NUCLEOTIDE SEQUENCE [LARGE SCALE GENOMIC DNA]</scope>
    <source>
        <strain evidence="2">ATCC PRA-205</strain>
    </source>
</reference>
<evidence type="ECO:0000313" key="2">
    <source>
        <dbReference type="EMBL" id="KAF4725518.1"/>
    </source>
</evidence>
<comment type="caution">
    <text evidence="2">The sequence shown here is derived from an EMBL/GenBank/DDBJ whole genome shotgun (WGS) entry which is preliminary data.</text>
</comment>
<organism evidence="2 3">
    <name type="scientific">Perkinsus olseni</name>
    <name type="common">Perkinsus atlanticus</name>
    <dbReference type="NCBI Taxonomy" id="32597"/>
    <lineage>
        <taxon>Eukaryota</taxon>
        <taxon>Sar</taxon>
        <taxon>Alveolata</taxon>
        <taxon>Perkinsozoa</taxon>
        <taxon>Perkinsea</taxon>
        <taxon>Perkinsida</taxon>
        <taxon>Perkinsidae</taxon>
        <taxon>Perkinsus</taxon>
    </lineage>
</organism>
<accession>A0A7J6RXN4</accession>